<dbReference type="FunFam" id="1.10.340.70:FF:000001">
    <property type="entry name" value="Retrovirus-related Pol polyprotein from transposon gypsy-like Protein"/>
    <property type="match status" value="1"/>
</dbReference>
<dbReference type="InterPro" id="IPR050951">
    <property type="entry name" value="Retrovirus_Pol_polyprotein"/>
</dbReference>
<evidence type="ECO:0000256" key="1">
    <source>
        <dbReference type="ARBA" id="ARBA00022679"/>
    </source>
</evidence>
<keyword evidence="2" id="KW-0548">Nucleotidyltransferase</keyword>
<evidence type="ECO:0000256" key="3">
    <source>
        <dbReference type="ARBA" id="ARBA00022722"/>
    </source>
</evidence>
<dbReference type="EMBL" id="CACSLK010016728">
    <property type="protein sequence ID" value="CAA0817945.1"/>
    <property type="molecule type" value="Genomic_DNA"/>
</dbReference>
<dbReference type="AlphaFoldDB" id="A0A9N7N1D6"/>
<evidence type="ECO:0000313" key="8">
    <source>
        <dbReference type="EMBL" id="CAA0817945.1"/>
    </source>
</evidence>
<dbReference type="GO" id="GO:0004519">
    <property type="term" value="F:endonuclease activity"/>
    <property type="evidence" value="ECO:0007669"/>
    <property type="project" value="UniProtKB-KW"/>
</dbReference>
<keyword evidence="4" id="KW-0255">Endonuclease</keyword>
<gene>
    <name evidence="8" type="ORF">SHERM_17324</name>
</gene>
<dbReference type="Proteomes" id="UP001153555">
    <property type="component" value="Unassembled WGS sequence"/>
</dbReference>
<feature type="compositionally biased region" description="Polar residues" evidence="5">
    <location>
        <begin position="245"/>
        <end position="259"/>
    </location>
</feature>
<evidence type="ECO:0000256" key="4">
    <source>
        <dbReference type="ARBA" id="ARBA00022759"/>
    </source>
</evidence>
<dbReference type="Gene3D" id="2.40.70.10">
    <property type="entry name" value="Acid Proteases"/>
    <property type="match status" value="1"/>
</dbReference>
<accession>A0A9N7N1D6</accession>
<dbReference type="OrthoDB" id="913929at2759"/>
<sequence length="813" mass="91601">MDNRFNTLETAIAKITDLLNNNSSNNNFSENIFSERNTSNHHKSSLHANVFDELKSTSKHIDLPCFDGTDPIGWIARAEQFFLVHHTKENFKVASAFICMEGAALHWLRWLQQQSPMISWDQFKEELVDQFGGDLAASPSERLAALHQTGSLDDYANEFRARAAQVPGLDSQLQLGFFLNGLKEEIRVRLRPYDVLDLRTAMKVARSVERELDFLNSNSGRYTTGYGLGFQPRPINPSRFEPPKLNSTLTTGQNKNSAAQYKPNDHFKLLPGGTGSSSSQLPRRNTTQKSRVARQYSHQEYLDMRAKGLCFRCKQPYSPMHDCPQKSLCALIAAEDEITDIISDFGLEESQQHQAETSEAQLHFLDLPLTAIGGIDGPRTMKFSGHVYGEPVTIMVDSGASHNFISTKLAQKIPQPVEQTVRFGVRLGDGSRATSTGKYSNLPIQLQSITMSLDCYIFPLGGIDIILGVAWLQTLGDIKANWTKMSIEFLRDNEEICLLGDPSLSRAPISLSSFQHMDDDIDYCLLLWQITSSTETRFSKETSALNSSSAQDLAAISVPTWIDWEKLDSAVLEDVELRAIIEQLRLNPNSQPPYQLVHGRLFYKGRIVIPATSPWVQQLLDEFHSTPTGGHSGAYRTYRRLAASVYWRGMMKQVQKYVADCLICQRNKYETLSPAGLLNPLPIPNNIWEDISMDVITGRTPFEYVYGRPPSTLHQFMPGEFKVAAVAEEHNDRAELIKQLHFNLTKAQQRMINTANRKRRPLEFDEGDQVLLKLRPQPDLYGKSSQSEAGCKVLWPISHSSKVEPRGLQVRIT</sequence>
<dbReference type="InterPro" id="IPR005162">
    <property type="entry name" value="Retrotrans_gag_dom"/>
</dbReference>
<dbReference type="GO" id="GO:0006508">
    <property type="term" value="P:proteolysis"/>
    <property type="evidence" value="ECO:0007669"/>
    <property type="project" value="InterPro"/>
</dbReference>
<dbReference type="InterPro" id="IPR021109">
    <property type="entry name" value="Peptidase_aspartic_dom_sf"/>
</dbReference>
<keyword evidence="1" id="KW-0808">Transferase</keyword>
<dbReference type="PANTHER" id="PTHR37984:SF5">
    <property type="entry name" value="PROTEIN NYNRIN-LIKE"/>
    <property type="match status" value="1"/>
</dbReference>
<name>A0A9N7N1D6_STRHE</name>
<comment type="caution">
    <text evidence="8">The sequence shown here is derived from an EMBL/GenBank/DDBJ whole genome shotgun (WGS) entry which is preliminary data.</text>
</comment>
<reference evidence="8" key="1">
    <citation type="submission" date="2019-12" db="EMBL/GenBank/DDBJ databases">
        <authorList>
            <person name="Scholes J."/>
        </authorList>
    </citation>
    <scope>NUCLEOTIDE SEQUENCE</scope>
</reference>
<dbReference type="InterPro" id="IPR001969">
    <property type="entry name" value="Aspartic_peptidase_AS"/>
</dbReference>
<protein>
    <recommendedName>
        <fullName evidence="10">Retrotransposon gag domain-containing protein</fullName>
    </recommendedName>
</protein>
<feature type="region of interest" description="Disordered" evidence="5">
    <location>
        <begin position="226"/>
        <end position="297"/>
    </location>
</feature>
<feature type="compositionally biased region" description="Polar residues" evidence="5">
    <location>
        <begin position="276"/>
        <end position="290"/>
    </location>
</feature>
<keyword evidence="3" id="KW-0540">Nuclease</keyword>
<proteinExistence type="predicted"/>
<dbReference type="CDD" id="cd00303">
    <property type="entry name" value="retropepsin_like"/>
    <property type="match status" value="1"/>
</dbReference>
<evidence type="ECO:0000313" key="9">
    <source>
        <dbReference type="Proteomes" id="UP001153555"/>
    </source>
</evidence>
<dbReference type="GO" id="GO:0016779">
    <property type="term" value="F:nucleotidyltransferase activity"/>
    <property type="evidence" value="ECO:0007669"/>
    <property type="project" value="UniProtKB-KW"/>
</dbReference>
<dbReference type="PANTHER" id="PTHR37984">
    <property type="entry name" value="PROTEIN CBG26694"/>
    <property type="match status" value="1"/>
</dbReference>
<keyword evidence="9" id="KW-1185">Reference proteome</keyword>
<organism evidence="8 9">
    <name type="scientific">Striga hermonthica</name>
    <name type="common">Purple witchweed</name>
    <name type="synonym">Buchnera hermonthica</name>
    <dbReference type="NCBI Taxonomy" id="68872"/>
    <lineage>
        <taxon>Eukaryota</taxon>
        <taxon>Viridiplantae</taxon>
        <taxon>Streptophyta</taxon>
        <taxon>Embryophyta</taxon>
        <taxon>Tracheophyta</taxon>
        <taxon>Spermatophyta</taxon>
        <taxon>Magnoliopsida</taxon>
        <taxon>eudicotyledons</taxon>
        <taxon>Gunneridae</taxon>
        <taxon>Pentapetalae</taxon>
        <taxon>asterids</taxon>
        <taxon>lamiids</taxon>
        <taxon>Lamiales</taxon>
        <taxon>Orobanchaceae</taxon>
        <taxon>Buchnereae</taxon>
        <taxon>Striga</taxon>
    </lineage>
</organism>
<evidence type="ECO:0000256" key="5">
    <source>
        <dbReference type="SAM" id="MobiDB-lite"/>
    </source>
</evidence>
<evidence type="ECO:0000259" key="6">
    <source>
        <dbReference type="Pfam" id="PF03732"/>
    </source>
</evidence>
<evidence type="ECO:0000256" key="2">
    <source>
        <dbReference type="ARBA" id="ARBA00022695"/>
    </source>
</evidence>
<dbReference type="Pfam" id="PF03732">
    <property type="entry name" value="Retrotrans_gag"/>
    <property type="match status" value="1"/>
</dbReference>
<dbReference type="GO" id="GO:0004190">
    <property type="term" value="F:aspartic-type endopeptidase activity"/>
    <property type="evidence" value="ECO:0007669"/>
    <property type="project" value="InterPro"/>
</dbReference>
<dbReference type="Pfam" id="PF08284">
    <property type="entry name" value="RVP_2"/>
    <property type="match status" value="1"/>
</dbReference>
<dbReference type="Gene3D" id="1.10.340.70">
    <property type="match status" value="1"/>
</dbReference>
<evidence type="ECO:0008006" key="10">
    <source>
        <dbReference type="Google" id="ProtNLM"/>
    </source>
</evidence>
<keyword evidence="4" id="KW-0378">Hydrolase</keyword>
<dbReference type="SUPFAM" id="SSF50630">
    <property type="entry name" value="Acid proteases"/>
    <property type="match status" value="1"/>
</dbReference>
<evidence type="ECO:0000259" key="7">
    <source>
        <dbReference type="Pfam" id="PF17921"/>
    </source>
</evidence>
<feature type="domain" description="Integrase zinc-binding" evidence="7">
    <location>
        <begin position="616"/>
        <end position="669"/>
    </location>
</feature>
<dbReference type="InterPro" id="IPR041588">
    <property type="entry name" value="Integrase_H2C2"/>
</dbReference>
<dbReference type="Pfam" id="PF17921">
    <property type="entry name" value="Integrase_H2C2"/>
    <property type="match status" value="1"/>
</dbReference>
<dbReference type="PROSITE" id="PS00141">
    <property type="entry name" value="ASP_PROTEASE"/>
    <property type="match status" value="1"/>
</dbReference>
<feature type="domain" description="Retrotransposon gag" evidence="6">
    <location>
        <begin position="96"/>
        <end position="184"/>
    </location>
</feature>